<feature type="transmembrane region" description="Helical" evidence="2">
    <location>
        <begin position="292"/>
        <end position="313"/>
    </location>
</feature>
<feature type="transmembrane region" description="Helical" evidence="2">
    <location>
        <begin position="821"/>
        <end position="850"/>
    </location>
</feature>
<keyword evidence="2" id="KW-1133">Transmembrane helix</keyword>
<evidence type="ECO:0000256" key="1">
    <source>
        <dbReference type="SAM" id="MobiDB-lite"/>
    </source>
</evidence>
<keyword evidence="4" id="KW-1185">Reference proteome</keyword>
<evidence type="ECO:0000313" key="4">
    <source>
        <dbReference type="Proteomes" id="UP000322699"/>
    </source>
</evidence>
<evidence type="ECO:0000256" key="2">
    <source>
        <dbReference type="SAM" id="Phobius"/>
    </source>
</evidence>
<dbReference type="AlphaFoldDB" id="A0A5B1CNK5"/>
<feature type="transmembrane region" description="Helical" evidence="2">
    <location>
        <begin position="1044"/>
        <end position="1062"/>
    </location>
</feature>
<feature type="transmembrane region" description="Helical" evidence="2">
    <location>
        <begin position="495"/>
        <end position="515"/>
    </location>
</feature>
<proteinExistence type="predicted"/>
<feature type="transmembrane region" description="Helical" evidence="2">
    <location>
        <begin position="575"/>
        <end position="593"/>
    </location>
</feature>
<feature type="transmembrane region" description="Helical" evidence="2">
    <location>
        <begin position="1068"/>
        <end position="1087"/>
    </location>
</feature>
<dbReference type="OrthoDB" id="221809at2"/>
<keyword evidence="2" id="KW-0812">Transmembrane</keyword>
<feature type="transmembrane region" description="Helical" evidence="2">
    <location>
        <begin position="1174"/>
        <end position="1192"/>
    </location>
</feature>
<feature type="region of interest" description="Disordered" evidence="1">
    <location>
        <begin position="1"/>
        <end position="23"/>
    </location>
</feature>
<feature type="transmembrane region" description="Helical" evidence="2">
    <location>
        <begin position="170"/>
        <end position="187"/>
    </location>
</feature>
<feature type="transmembrane region" description="Helical" evidence="2">
    <location>
        <begin position="760"/>
        <end position="783"/>
    </location>
</feature>
<comment type="caution">
    <text evidence="3">The sequence shown here is derived from an EMBL/GenBank/DDBJ whole genome shotgun (WGS) entry which is preliminary data.</text>
</comment>
<feature type="transmembrane region" description="Helical" evidence="2">
    <location>
        <begin position="1199"/>
        <end position="1219"/>
    </location>
</feature>
<feature type="transmembrane region" description="Helical" evidence="2">
    <location>
        <begin position="987"/>
        <end position="1007"/>
    </location>
</feature>
<feature type="transmembrane region" description="Helical" evidence="2">
    <location>
        <begin position="77"/>
        <end position="97"/>
    </location>
</feature>
<name>A0A5B1CNK5_9BACT</name>
<feature type="transmembrane region" description="Helical" evidence="2">
    <location>
        <begin position="951"/>
        <end position="975"/>
    </location>
</feature>
<feature type="transmembrane region" description="Helical" evidence="2">
    <location>
        <begin position="258"/>
        <end position="280"/>
    </location>
</feature>
<feature type="transmembrane region" description="Helical" evidence="2">
    <location>
        <begin position="470"/>
        <end position="489"/>
    </location>
</feature>
<dbReference type="Proteomes" id="UP000322699">
    <property type="component" value="Unassembled WGS sequence"/>
</dbReference>
<feature type="transmembrane region" description="Helical" evidence="2">
    <location>
        <begin position="325"/>
        <end position="343"/>
    </location>
</feature>
<feature type="transmembrane region" description="Helical" evidence="2">
    <location>
        <begin position="1099"/>
        <end position="1118"/>
    </location>
</feature>
<feature type="transmembrane region" description="Helical" evidence="2">
    <location>
        <begin position="1013"/>
        <end position="1032"/>
    </location>
</feature>
<organism evidence="3 4">
    <name type="scientific">Rubripirellula obstinata</name>
    <dbReference type="NCBI Taxonomy" id="406547"/>
    <lineage>
        <taxon>Bacteria</taxon>
        <taxon>Pseudomonadati</taxon>
        <taxon>Planctomycetota</taxon>
        <taxon>Planctomycetia</taxon>
        <taxon>Pirellulales</taxon>
        <taxon>Pirellulaceae</taxon>
        <taxon>Rubripirellula</taxon>
    </lineage>
</organism>
<accession>A0A5B1CNK5</accession>
<sequence length="1266" mass="137549">MPQSSLDTCPLDSPPSIPQGSADQRELESNDQSYLESFLNSFFQEKNIKWMLVVGAAIVLGSSLMLVTKAWPQWTPALKYLTILVYTGTIFLAAEVCRKRLRLSATYRVLHALTLLLLPISFLSLTWVSSGTAVQNGLHAIRDFGLLIPAIGLLWFASRTILDHWLRGRQTTFLISFVLLCIAGVVPPITSPAIAAAFAVGCWLVFTIGVMKVNRHTFWLAEEYQLPRVFGFLPIAMLGSQFVILIGTKAINAVPMQWIGFAVVMVAATVLMTARTVAEVYRRRTGDLVRPLPWTIAVPMFGGVVLTALGVVLSMSGFSYVGETTYALIPSAIVAAFLFGMVARDTRHPGFVWITLIVVAIAYQCSPVLFSDFVATVRSATADAIHRDRVPFSMYGLTYLPLLGILVACSRRFQLQQRLEFSRPIKHFVTVVAITLFGIALTDMTSLFFVASANCVAFVVFAIAFADRRYLVPSIIGLVAAWAVAIPVVTEMGYASIDLSWIATGLAGLGVLLTVSEWPDRLANKIPVGENGRWMRRSDGRDRKFYQSTGFALTTLVAIHWMLSSVAKTGQPLTMAAMVQFAFLIFALVIYVLRTPNYFAALGGWVLTGYAIIRWAIGLDFPLVDLAHTTTLVLIGCSMAAYLMVAYLVVQRGNVASSFSQLRRSLGLAINPQDDATLIAAPLGPVSKRIAVFFLPLFDLAVAGLLVLLACLYGPSLLFQHVAWLFSGSAPMLGFSLVAIAGLVWMSVVAWRLRNVHLQAAAACTLPIVVTSSLISLGVQFSFESLLLVWASVQCLLMFASRSIENHTIQDSHSVRTVAQAWLVGLLAISCLSFDLPMRCVAMLAIASLAWQYRKQSNQGQVSLAIITNIQLLLLAAALGGCHGWLMHGFMPSISFAAVAPVFLTGCVSVLAFDYLAGRWQCTDCKYWASVLRGGAAVLMATAFVGPQFGLLMISAMTVGMAVLAVAEILQAINLSQDTGQQEERRVWSACALIGIATGFLFAQGVISIGAGLSQFVLLGLSIAGLSIALFAERNQKIQILQRPMLWIGLSLPAIVAFLAIGRVVLGISGTSPALGALALMIAAGIYFHQSYVMHREKFWVPGLIIANAGLFLSWRSLGWTAPELYLVPIGMSILVFVELMKRELPKPAHDPLRYIAALTILCSPLLEVVGGDWIHILTLLVLSVLVILVAIGLRIRSLVYAGSAFLFADLVAMVIRSTIHNVNLLWICGVVLGVGVIALAAFCENHRGKLLTRIRFVSAELATWN</sequence>
<feature type="transmembrane region" description="Helical" evidence="2">
    <location>
        <begin position="862"/>
        <end position="887"/>
    </location>
</feature>
<feature type="transmembrane region" description="Helical" evidence="2">
    <location>
        <begin position="893"/>
        <end position="915"/>
    </location>
</feature>
<feature type="transmembrane region" description="Helical" evidence="2">
    <location>
        <begin position="140"/>
        <end position="158"/>
    </location>
</feature>
<feature type="transmembrane region" description="Helical" evidence="2">
    <location>
        <begin position="421"/>
        <end position="441"/>
    </location>
</feature>
<reference evidence="3 4" key="1">
    <citation type="submission" date="2019-08" db="EMBL/GenBank/DDBJ databases">
        <title>Deep-cultivation of Planctomycetes and their phenomic and genomic characterization uncovers novel biology.</title>
        <authorList>
            <person name="Wiegand S."/>
            <person name="Jogler M."/>
            <person name="Boedeker C."/>
            <person name="Pinto D."/>
            <person name="Vollmers J."/>
            <person name="Rivas-Marin E."/>
            <person name="Kohn T."/>
            <person name="Peeters S.H."/>
            <person name="Heuer A."/>
            <person name="Rast P."/>
            <person name="Oberbeckmann S."/>
            <person name="Bunk B."/>
            <person name="Jeske O."/>
            <person name="Meyerdierks A."/>
            <person name="Storesund J.E."/>
            <person name="Kallscheuer N."/>
            <person name="Luecker S."/>
            <person name="Lage O.M."/>
            <person name="Pohl T."/>
            <person name="Merkel B.J."/>
            <person name="Hornburger P."/>
            <person name="Mueller R.-W."/>
            <person name="Bruemmer F."/>
            <person name="Labrenz M."/>
            <person name="Spormann A.M."/>
            <person name="Op Den Camp H."/>
            <person name="Overmann J."/>
            <person name="Amann R."/>
            <person name="Jetten M.S.M."/>
            <person name="Mascher T."/>
            <person name="Medema M.H."/>
            <person name="Devos D.P."/>
            <person name="Kaster A.-K."/>
            <person name="Ovreas L."/>
            <person name="Rohde M."/>
            <person name="Galperin M.Y."/>
            <person name="Jogler C."/>
        </authorList>
    </citation>
    <scope>NUCLEOTIDE SEQUENCE [LARGE SCALE GENOMIC DNA]</scope>
    <source>
        <strain evidence="3 4">LF1</strain>
    </source>
</reference>
<feature type="transmembrane region" description="Helical" evidence="2">
    <location>
        <begin position="598"/>
        <end position="617"/>
    </location>
</feature>
<gene>
    <name evidence="3" type="ORF">LF1_39260</name>
</gene>
<feature type="transmembrane region" description="Helical" evidence="2">
    <location>
        <begin position="350"/>
        <end position="370"/>
    </location>
</feature>
<feature type="transmembrane region" description="Helical" evidence="2">
    <location>
        <begin position="390"/>
        <end position="409"/>
    </location>
</feature>
<feature type="transmembrane region" description="Helical" evidence="2">
    <location>
        <begin position="629"/>
        <end position="650"/>
    </location>
</feature>
<feature type="transmembrane region" description="Helical" evidence="2">
    <location>
        <begin position="722"/>
        <end position="748"/>
    </location>
</feature>
<dbReference type="EMBL" id="VRLW01000001">
    <property type="protein sequence ID" value="KAA1261379.1"/>
    <property type="molecule type" value="Genomic_DNA"/>
</dbReference>
<feature type="transmembrane region" description="Helical" evidence="2">
    <location>
        <begin position="109"/>
        <end position="128"/>
    </location>
</feature>
<dbReference type="RefSeq" id="WP_068257929.1">
    <property type="nucleotide sequence ID" value="NZ_LWSK01000001.1"/>
</dbReference>
<feature type="transmembrane region" description="Helical" evidence="2">
    <location>
        <begin position="927"/>
        <end position="945"/>
    </location>
</feature>
<feature type="transmembrane region" description="Helical" evidence="2">
    <location>
        <begin position="545"/>
        <end position="563"/>
    </location>
</feature>
<evidence type="ECO:0000313" key="3">
    <source>
        <dbReference type="EMBL" id="KAA1261379.1"/>
    </source>
</evidence>
<feature type="transmembrane region" description="Helical" evidence="2">
    <location>
        <begin position="1225"/>
        <end position="1244"/>
    </location>
</feature>
<feature type="transmembrane region" description="Helical" evidence="2">
    <location>
        <begin position="690"/>
        <end position="716"/>
    </location>
</feature>
<feature type="transmembrane region" description="Helical" evidence="2">
    <location>
        <begin position="50"/>
        <end position="71"/>
    </location>
</feature>
<keyword evidence="2" id="KW-0472">Membrane</keyword>
<feature type="transmembrane region" description="Helical" evidence="2">
    <location>
        <begin position="226"/>
        <end position="246"/>
    </location>
</feature>
<protein>
    <submittedName>
        <fullName evidence="3">Uncharacterized protein</fullName>
    </submittedName>
</protein>
<feature type="transmembrane region" description="Helical" evidence="2">
    <location>
        <begin position="447"/>
        <end position="465"/>
    </location>
</feature>
<feature type="transmembrane region" description="Helical" evidence="2">
    <location>
        <begin position="193"/>
        <end position="214"/>
    </location>
</feature>